<dbReference type="RefSeq" id="WP_003277264.1">
    <property type="nucleotide sequence ID" value="NZ_CP095767.1"/>
</dbReference>
<proteinExistence type="inferred from homology"/>
<dbReference type="AlphaFoldDB" id="A0A9W7UPZ9"/>
<dbReference type="Proteomes" id="UP000323321">
    <property type="component" value="Unassembled WGS sequence"/>
</dbReference>
<sequence>MSIMLFPDLANKIVREVRRLITENIIIINIQGVIIASTDTERIGQFHEGALRCANQKKTVIITTEDERQLQGVKAGMNLPLLFHDEVIGVIGITGEPENISRYGEILRKMTELLIHENYFLEQLELEHRSYEAFVFDWLQNTEWSPSFLDRAKTLGIDLYKKKQLILFSIGKNDTMLQRKIWQHIRNILTKEHLFVRWGNDRFILFTAMSSNEQTYQFLKRLKQDCEALFSIPLYIGIGQTVTPNNMNISYEQALRALSVSLETKQIVFNEDLRLEMCLQDISAETREQFLERTIENLLSSPELMHTLRLFIDYNQSYKQTAKQLHIHINTLHYRLKKIEEHTGLDPKQFKDLNVLYFALLLLDNHTKKNDKTD</sequence>
<organism evidence="2 3">
    <name type="scientific">Bacillus cereus</name>
    <dbReference type="NCBI Taxonomy" id="1396"/>
    <lineage>
        <taxon>Bacteria</taxon>
        <taxon>Bacillati</taxon>
        <taxon>Bacillota</taxon>
        <taxon>Bacilli</taxon>
        <taxon>Bacillales</taxon>
        <taxon>Bacillaceae</taxon>
        <taxon>Bacillus</taxon>
        <taxon>Bacillus cereus group</taxon>
    </lineage>
</organism>
<dbReference type="EMBL" id="QSMZ01000023">
    <property type="protein sequence ID" value="KAA6458115.1"/>
    <property type="molecule type" value="Genomic_DNA"/>
</dbReference>
<dbReference type="PANTHER" id="PTHR33744:SF16">
    <property type="entry name" value="CARBOHYDRATE DIACID REGULATOR"/>
    <property type="match status" value="1"/>
</dbReference>
<dbReference type="Pfam" id="PF17853">
    <property type="entry name" value="GGDEF_2"/>
    <property type="match status" value="1"/>
</dbReference>
<comment type="similarity">
    <text evidence="1">Belongs to the CdaR family.</text>
</comment>
<gene>
    <name evidence="2" type="ORF">DX932_22050</name>
</gene>
<dbReference type="InterPro" id="IPR051448">
    <property type="entry name" value="CdaR-like_regulators"/>
</dbReference>
<dbReference type="Pfam" id="PF05651">
    <property type="entry name" value="Diacid_rec"/>
    <property type="match status" value="1"/>
</dbReference>
<reference evidence="2 3" key="1">
    <citation type="submission" date="2018-08" db="EMBL/GenBank/DDBJ databases">
        <title>Bacillus phenotypic plasticity.</title>
        <authorList>
            <person name="Hurtado E."/>
        </authorList>
    </citation>
    <scope>NUCLEOTIDE SEQUENCE [LARGE SCALE GENOMIC DNA]</scope>
    <source>
        <strain evidence="2 3">111b</strain>
    </source>
</reference>
<name>A0A9W7UPZ9_BACCE</name>
<dbReference type="InterPro" id="IPR008599">
    <property type="entry name" value="Diacid_rec"/>
</dbReference>
<dbReference type="InterPro" id="IPR042070">
    <property type="entry name" value="PucR_C-HTH_sf"/>
</dbReference>
<comment type="caution">
    <text evidence="2">The sequence shown here is derived from an EMBL/GenBank/DDBJ whole genome shotgun (WGS) entry which is preliminary data.</text>
</comment>
<dbReference type="Pfam" id="PF13556">
    <property type="entry name" value="HTH_30"/>
    <property type="match status" value="1"/>
</dbReference>
<evidence type="ECO:0000256" key="1">
    <source>
        <dbReference type="ARBA" id="ARBA00006754"/>
    </source>
</evidence>
<dbReference type="PANTHER" id="PTHR33744">
    <property type="entry name" value="CARBOHYDRATE DIACID REGULATOR"/>
    <property type="match status" value="1"/>
</dbReference>
<dbReference type="SUPFAM" id="SSF46689">
    <property type="entry name" value="Homeodomain-like"/>
    <property type="match status" value="1"/>
</dbReference>
<accession>A0A9W7UPZ9</accession>
<evidence type="ECO:0000313" key="2">
    <source>
        <dbReference type="EMBL" id="KAA6458115.1"/>
    </source>
</evidence>
<evidence type="ECO:0000313" key="3">
    <source>
        <dbReference type="Proteomes" id="UP000323321"/>
    </source>
</evidence>
<dbReference type="InterPro" id="IPR041522">
    <property type="entry name" value="CdaR_GGDEF"/>
</dbReference>
<dbReference type="InterPro" id="IPR009057">
    <property type="entry name" value="Homeodomain-like_sf"/>
</dbReference>
<dbReference type="Gene3D" id="1.10.10.2840">
    <property type="entry name" value="PucR C-terminal helix-turn-helix domain"/>
    <property type="match status" value="1"/>
</dbReference>
<protein>
    <submittedName>
        <fullName evidence="2">Carbohydrate diacid regulator</fullName>
    </submittedName>
</protein>
<dbReference type="InterPro" id="IPR025736">
    <property type="entry name" value="PucR_C-HTH_dom"/>
</dbReference>